<dbReference type="Pfam" id="PF01648">
    <property type="entry name" value="ACPS"/>
    <property type="match status" value="1"/>
</dbReference>
<evidence type="ECO:0000259" key="4">
    <source>
        <dbReference type="Pfam" id="PF01648"/>
    </source>
</evidence>
<protein>
    <submittedName>
        <fullName evidence="5">Holo-[acyl-carrier-protein] synthase</fullName>
    </submittedName>
</protein>
<sequence length="112" mass="11944">MMLKTGCDIVCISRFQKRLFESGSSFVERLFLPAELCGRSSQQLAGIFAAQEAVGKALSLMPGHWLNIGIEHAASGAPQAVLTAPYPGLETLSVSISHDGDYAMAFAAAWVQ</sequence>
<evidence type="ECO:0000256" key="1">
    <source>
        <dbReference type="ARBA" id="ARBA00022679"/>
    </source>
</evidence>
<dbReference type="SUPFAM" id="SSF56214">
    <property type="entry name" value="4'-phosphopantetheinyl transferase"/>
    <property type="match status" value="1"/>
</dbReference>
<dbReference type="NCBIfam" id="TIGR00556">
    <property type="entry name" value="pantethn_trn"/>
    <property type="match status" value="1"/>
</dbReference>
<evidence type="ECO:0000313" key="6">
    <source>
        <dbReference type="Proteomes" id="UP000198640"/>
    </source>
</evidence>
<keyword evidence="2" id="KW-0479">Metal-binding</keyword>
<accession>A0A1H3MII5</accession>
<dbReference type="STRING" id="44576.SAMN05421881_10612"/>
<dbReference type="Proteomes" id="UP000198640">
    <property type="component" value="Unassembled WGS sequence"/>
</dbReference>
<dbReference type="GO" id="GO:0000287">
    <property type="term" value="F:magnesium ion binding"/>
    <property type="evidence" value="ECO:0007669"/>
    <property type="project" value="InterPro"/>
</dbReference>
<evidence type="ECO:0000313" key="5">
    <source>
        <dbReference type="EMBL" id="SDY76490.1"/>
    </source>
</evidence>
<keyword evidence="6" id="KW-1185">Reference proteome</keyword>
<dbReference type="GO" id="GO:0008897">
    <property type="term" value="F:holo-[acyl-carrier-protein] synthase activity"/>
    <property type="evidence" value="ECO:0007669"/>
    <property type="project" value="InterPro"/>
</dbReference>
<dbReference type="OrthoDB" id="517356at2"/>
<evidence type="ECO:0000256" key="2">
    <source>
        <dbReference type="ARBA" id="ARBA00022723"/>
    </source>
</evidence>
<dbReference type="InterPro" id="IPR037143">
    <property type="entry name" value="4-PPantetheinyl_Trfase_dom_sf"/>
</dbReference>
<dbReference type="InterPro" id="IPR008278">
    <property type="entry name" value="4-PPantetheinyl_Trfase_dom"/>
</dbReference>
<gene>
    <name evidence="5" type="ORF">SAMN05421881_10612</name>
</gene>
<evidence type="ECO:0000256" key="3">
    <source>
        <dbReference type="ARBA" id="ARBA00022842"/>
    </source>
</evidence>
<reference evidence="5 6" key="1">
    <citation type="submission" date="2016-10" db="EMBL/GenBank/DDBJ databases">
        <authorList>
            <person name="de Groot N.N."/>
        </authorList>
    </citation>
    <scope>NUCLEOTIDE SEQUENCE [LARGE SCALE GENOMIC DNA]</scope>
    <source>
        <strain evidence="5 6">Nm1</strain>
    </source>
</reference>
<keyword evidence="1" id="KW-0808">Transferase</keyword>
<dbReference type="RefSeq" id="WP_090415360.1">
    <property type="nucleotide sequence ID" value="NZ_FNOY01000061.1"/>
</dbReference>
<name>A0A1H3MII5_9PROT</name>
<organism evidence="5 6">
    <name type="scientific">Nitrosomonas halophila</name>
    <dbReference type="NCBI Taxonomy" id="44576"/>
    <lineage>
        <taxon>Bacteria</taxon>
        <taxon>Pseudomonadati</taxon>
        <taxon>Pseudomonadota</taxon>
        <taxon>Betaproteobacteria</taxon>
        <taxon>Nitrosomonadales</taxon>
        <taxon>Nitrosomonadaceae</taxon>
        <taxon>Nitrosomonas</taxon>
    </lineage>
</organism>
<dbReference type="InterPro" id="IPR004568">
    <property type="entry name" value="Ppantetheine-prot_Trfase_dom"/>
</dbReference>
<dbReference type="EMBL" id="FNOY01000061">
    <property type="protein sequence ID" value="SDY76490.1"/>
    <property type="molecule type" value="Genomic_DNA"/>
</dbReference>
<dbReference type="AlphaFoldDB" id="A0A1H3MII5"/>
<feature type="domain" description="4'-phosphopantetheinyl transferase" evidence="4">
    <location>
        <begin position="6"/>
        <end position="107"/>
    </location>
</feature>
<dbReference type="Gene3D" id="3.90.470.20">
    <property type="entry name" value="4'-phosphopantetheinyl transferase domain"/>
    <property type="match status" value="1"/>
</dbReference>
<keyword evidence="3" id="KW-0460">Magnesium</keyword>
<proteinExistence type="predicted"/>
<dbReference type="GO" id="GO:0006633">
    <property type="term" value="P:fatty acid biosynthetic process"/>
    <property type="evidence" value="ECO:0007669"/>
    <property type="project" value="InterPro"/>
</dbReference>